<dbReference type="CDD" id="cd00085">
    <property type="entry name" value="HNHc"/>
    <property type="match status" value="1"/>
</dbReference>
<comment type="caution">
    <text evidence="1">The sequence shown here is derived from an EMBL/GenBank/DDBJ whole genome shotgun (WGS) entry which is preliminary data.</text>
</comment>
<organism evidence="1 2">
    <name type="scientific">Rhizobium anhuiense</name>
    <dbReference type="NCBI Taxonomy" id="1184720"/>
    <lineage>
        <taxon>Bacteria</taxon>
        <taxon>Pseudomonadati</taxon>
        <taxon>Pseudomonadota</taxon>
        <taxon>Alphaproteobacteria</taxon>
        <taxon>Hyphomicrobiales</taxon>
        <taxon>Rhizobiaceae</taxon>
        <taxon>Rhizobium/Agrobacterium group</taxon>
        <taxon>Rhizobium</taxon>
    </lineage>
</organism>
<evidence type="ECO:0000313" key="1">
    <source>
        <dbReference type="EMBL" id="RUM02035.1"/>
    </source>
</evidence>
<sequence>MGTNAIQEEKIHCYERWVVFSVHGETCYIDGHPIDLLSMQVDHIIPEFLLSEPRRLADVLKLYGLPPTFDLNSYANWMPTCAAHNNLKRGRVFEATPLIQIHLQAAADKVERAQEFEKHMASKREIGAALNVLERAASTGDVDPNLVMPLIDAFQRVRRRAVIDKVEELKIPITMGFGGSDGGSAYARLYREIMNAPIRLTPTLVLRSAGLY</sequence>
<accession>A0A3S0Q9U0</accession>
<gene>
    <name evidence="1" type="ORF">EEQ99_13300</name>
</gene>
<dbReference type="AlphaFoldDB" id="A0A3S0Q9U0"/>
<name>A0A3S0Q9U0_9HYPH</name>
<dbReference type="RefSeq" id="WP_127430591.1">
    <property type="nucleotide sequence ID" value="NZ_BMFI01000004.1"/>
</dbReference>
<dbReference type="EMBL" id="RIBW01000004">
    <property type="protein sequence ID" value="RUM02035.1"/>
    <property type="molecule type" value="Genomic_DNA"/>
</dbReference>
<protein>
    <submittedName>
        <fullName evidence="1">Uncharacterized protein</fullName>
    </submittedName>
</protein>
<reference evidence="1 2" key="1">
    <citation type="journal article" date="2015" name="Int. J. Syst. Evol. Microbiol.">
        <title>Rhizobium anhuiense sp. nov., isolated from effective nodules of Vicia faba and Pisum sativum.</title>
        <authorList>
            <person name="Zhang Y.J."/>
            <person name="Zheng W.T."/>
            <person name="Everall I."/>
            <person name="Young J.P."/>
            <person name="Zhang X.X."/>
            <person name="Tian C.F."/>
            <person name="Sui X.H."/>
            <person name="Wang E.T."/>
            <person name="Chen W.X."/>
        </authorList>
    </citation>
    <scope>NUCLEOTIDE SEQUENCE [LARGE SCALE GENOMIC DNA]</scope>
    <source>
        <strain evidence="1 2">CCBAU 23252</strain>
    </source>
</reference>
<proteinExistence type="predicted"/>
<evidence type="ECO:0000313" key="2">
    <source>
        <dbReference type="Proteomes" id="UP000273611"/>
    </source>
</evidence>
<dbReference type="Proteomes" id="UP000273611">
    <property type="component" value="Unassembled WGS sequence"/>
</dbReference>
<dbReference type="InterPro" id="IPR003615">
    <property type="entry name" value="HNH_nuc"/>
</dbReference>